<dbReference type="AlphaFoldDB" id="A0A423PG12"/>
<name>A0A423PG12_9GAMM</name>
<accession>A0A423PG12</accession>
<evidence type="ECO:0000313" key="3">
    <source>
        <dbReference type="EMBL" id="ROO24547.1"/>
    </source>
</evidence>
<sequence>MDDDTTAATATESRREVVPAERPWSARLDKGDRLKITDLHGAQAVDFLCFSAEMPVERYNAANTIKLARTIYVGKGVTLYSELARPMMTVTADTCGSHDTLAGCCSSQINAVRYGVENTPSCRDNFISEMARWCLGPGDVVANVNFFMNVPVDGEGAIGIAPCLSGPGDYVELHCDMPVIAVLSNCPQRHNPCSGCEPTPVEVVISR</sequence>
<feature type="domain" description="DUF1989" evidence="2">
    <location>
        <begin position="16"/>
        <end position="180"/>
    </location>
</feature>
<dbReference type="Proteomes" id="UP000283993">
    <property type="component" value="Unassembled WGS sequence"/>
</dbReference>
<proteinExistence type="predicted"/>
<feature type="region of interest" description="Disordered" evidence="1">
    <location>
        <begin position="1"/>
        <end position="21"/>
    </location>
</feature>
<gene>
    <name evidence="3" type="ORF">SAOR_15290</name>
</gene>
<feature type="compositionally biased region" description="Low complexity" evidence="1">
    <location>
        <begin position="1"/>
        <end position="11"/>
    </location>
</feature>
<evidence type="ECO:0000259" key="2">
    <source>
        <dbReference type="Pfam" id="PF09347"/>
    </source>
</evidence>
<dbReference type="InterPro" id="IPR018959">
    <property type="entry name" value="DUF1989"/>
</dbReference>
<dbReference type="Pfam" id="PF09347">
    <property type="entry name" value="DUF1989"/>
    <property type="match status" value="1"/>
</dbReference>
<dbReference type="PANTHER" id="PTHR31527:SF0">
    <property type="entry name" value="RE64534P"/>
    <property type="match status" value="1"/>
</dbReference>
<organism evidence="3 4">
    <name type="scientific">Salinisphaera orenii MK-B5</name>
    <dbReference type="NCBI Taxonomy" id="856730"/>
    <lineage>
        <taxon>Bacteria</taxon>
        <taxon>Pseudomonadati</taxon>
        <taxon>Pseudomonadota</taxon>
        <taxon>Gammaproteobacteria</taxon>
        <taxon>Salinisphaerales</taxon>
        <taxon>Salinisphaeraceae</taxon>
        <taxon>Salinisphaera</taxon>
    </lineage>
</organism>
<protein>
    <submittedName>
        <fullName evidence="3">Urea carboxylase</fullName>
    </submittedName>
</protein>
<reference evidence="3 4" key="1">
    <citation type="submission" date="2013-10" db="EMBL/GenBank/DDBJ databases">
        <title>Salinisphaera orenii MK-B5 Genome Sequencing.</title>
        <authorList>
            <person name="Lai Q."/>
            <person name="Li C."/>
            <person name="Shao Z."/>
        </authorList>
    </citation>
    <scope>NUCLEOTIDE SEQUENCE [LARGE SCALE GENOMIC DNA]</scope>
    <source>
        <strain evidence="3 4">MK-B5</strain>
    </source>
</reference>
<dbReference type="PANTHER" id="PTHR31527">
    <property type="entry name" value="RE64534P"/>
    <property type="match status" value="1"/>
</dbReference>
<comment type="caution">
    <text evidence="3">The sequence shown here is derived from an EMBL/GenBank/DDBJ whole genome shotgun (WGS) entry which is preliminary data.</text>
</comment>
<evidence type="ECO:0000313" key="4">
    <source>
        <dbReference type="Proteomes" id="UP000283993"/>
    </source>
</evidence>
<dbReference type="EMBL" id="AYKH01000042">
    <property type="protein sequence ID" value="ROO24547.1"/>
    <property type="molecule type" value="Genomic_DNA"/>
</dbReference>
<evidence type="ECO:0000256" key="1">
    <source>
        <dbReference type="SAM" id="MobiDB-lite"/>
    </source>
</evidence>
<keyword evidence="4" id="KW-1185">Reference proteome</keyword>